<comment type="caution">
    <text evidence="1">The sequence shown here is derived from an EMBL/GenBank/DDBJ whole genome shotgun (WGS) entry which is preliminary data.</text>
</comment>
<sequence length="75" mass="8094">GLVAILTTLLAAPKEALVNIFTNSVVAIQTIKKLQATSIPKEALKIKNASTTRAFDCENKAAKRDKITIIQDQEA</sequence>
<evidence type="ECO:0000313" key="2">
    <source>
        <dbReference type="Proteomes" id="UP000789901"/>
    </source>
</evidence>
<accession>A0ABN7WCW6</accession>
<keyword evidence="2" id="KW-1185">Reference proteome</keyword>
<protein>
    <submittedName>
        <fullName evidence="1">14406_t:CDS:1</fullName>
    </submittedName>
</protein>
<gene>
    <name evidence="1" type="ORF">GMARGA_LOCUS29323</name>
</gene>
<proteinExistence type="predicted"/>
<feature type="non-terminal residue" evidence="1">
    <location>
        <position position="1"/>
    </location>
</feature>
<reference evidence="1 2" key="1">
    <citation type="submission" date="2021-06" db="EMBL/GenBank/DDBJ databases">
        <authorList>
            <person name="Kallberg Y."/>
            <person name="Tangrot J."/>
            <person name="Rosling A."/>
        </authorList>
    </citation>
    <scope>NUCLEOTIDE SEQUENCE [LARGE SCALE GENOMIC DNA]</scope>
    <source>
        <strain evidence="1 2">120-4 pot B 10/14</strain>
    </source>
</reference>
<organism evidence="1 2">
    <name type="scientific">Gigaspora margarita</name>
    <dbReference type="NCBI Taxonomy" id="4874"/>
    <lineage>
        <taxon>Eukaryota</taxon>
        <taxon>Fungi</taxon>
        <taxon>Fungi incertae sedis</taxon>
        <taxon>Mucoromycota</taxon>
        <taxon>Glomeromycotina</taxon>
        <taxon>Glomeromycetes</taxon>
        <taxon>Diversisporales</taxon>
        <taxon>Gigasporaceae</taxon>
        <taxon>Gigaspora</taxon>
    </lineage>
</organism>
<name>A0ABN7WCW6_GIGMA</name>
<dbReference type="EMBL" id="CAJVQB010039222">
    <property type="protein sequence ID" value="CAG8827153.1"/>
    <property type="molecule type" value="Genomic_DNA"/>
</dbReference>
<evidence type="ECO:0000313" key="1">
    <source>
        <dbReference type="EMBL" id="CAG8827153.1"/>
    </source>
</evidence>
<dbReference type="Proteomes" id="UP000789901">
    <property type="component" value="Unassembled WGS sequence"/>
</dbReference>